<dbReference type="PANTHER" id="PTHR35092:SF1">
    <property type="entry name" value="CHLORINASE MJ1651"/>
    <property type="match status" value="1"/>
</dbReference>
<dbReference type="SUPFAM" id="SSF102522">
    <property type="entry name" value="Bacterial fluorinating enzyme, N-terminal domain"/>
    <property type="match status" value="1"/>
</dbReference>
<feature type="compositionally biased region" description="Low complexity" evidence="3">
    <location>
        <begin position="7"/>
        <end position="27"/>
    </location>
</feature>
<dbReference type="Gene3D" id="3.40.50.10790">
    <property type="entry name" value="S-adenosyl-l-methionine hydroxide adenosyltransferase, N-terminal"/>
    <property type="match status" value="1"/>
</dbReference>
<dbReference type="PIRSF" id="PIRSF006779">
    <property type="entry name" value="UCP006779"/>
    <property type="match status" value="1"/>
</dbReference>
<sequence>MDTPHRPSASACPPVATSTSSAPAAASGKPRTHARCFALLTDFGLDDPYVGQLKGVLHRLAPTVPVIDISHGVPPHRVETAAFFLAASHPHFPAGAIFICVVDPGVGTPRGLVSMESGGQVMLAPDNGLLHLAAEARPDAVLRRLDPARLPDSQSATFHGRDTLAPLAARLAGGESLAAFGDPVLPTDLARPAWAVPRRESDGVHAAVLHVDRFGNVVLNLSLREWDWLAACRLHLPDGTLIDIARAATYADIPAGRTGLVAGSQGYLELAADKASAAERHWLHPGAEVLLEDCR</sequence>
<evidence type="ECO:0000259" key="5">
    <source>
        <dbReference type="Pfam" id="PF20257"/>
    </source>
</evidence>
<evidence type="ECO:0000256" key="3">
    <source>
        <dbReference type="SAM" id="MobiDB-lite"/>
    </source>
</evidence>
<evidence type="ECO:0008006" key="7">
    <source>
        <dbReference type="Google" id="ProtNLM"/>
    </source>
</evidence>
<feature type="domain" description="S-adenosyl-l-methionine hydroxide adenosyltransferase C-terminal" evidence="5">
    <location>
        <begin position="207"/>
        <end position="289"/>
    </location>
</feature>
<name>B8DRQ2_NITV9</name>
<feature type="domain" description="S-adenosyl-l-methionine hydroxide adenosyltransferase N-terminal" evidence="4">
    <location>
        <begin position="38"/>
        <end position="181"/>
    </location>
</feature>
<dbReference type="InterPro" id="IPR002747">
    <property type="entry name" value="SAM_OH_AdoTrfase"/>
</dbReference>
<evidence type="ECO:0000256" key="1">
    <source>
        <dbReference type="ARBA" id="ARBA00022691"/>
    </source>
</evidence>
<dbReference type="InterPro" id="IPR046469">
    <property type="entry name" value="SAM_HAT_N"/>
</dbReference>
<dbReference type="STRING" id="883.DvMF_1391"/>
<dbReference type="HOGENOM" id="CLU_059734_1_1_7"/>
<keyword evidence="1" id="KW-0949">S-adenosyl-L-methionine</keyword>
<dbReference type="PANTHER" id="PTHR35092">
    <property type="entry name" value="CHLORINASE MJ1651"/>
    <property type="match status" value="1"/>
</dbReference>
<dbReference type="Gene3D" id="2.40.30.90">
    <property type="entry name" value="Bacterial fluorinating enzyme like"/>
    <property type="match status" value="1"/>
</dbReference>
<evidence type="ECO:0000256" key="2">
    <source>
        <dbReference type="ARBA" id="ARBA00024035"/>
    </source>
</evidence>
<accession>B8DRQ2</accession>
<comment type="similarity">
    <text evidence="2">Belongs to the SAM hydrolase / SAM-dependent halogenase family.</text>
</comment>
<dbReference type="SUPFAM" id="SSF101852">
    <property type="entry name" value="Bacterial fluorinating enzyme, C-terminal domain"/>
    <property type="match status" value="1"/>
</dbReference>
<dbReference type="AlphaFoldDB" id="B8DRQ2"/>
<proteinExistence type="inferred from homology"/>
<dbReference type="KEGG" id="dvm:DvMF_1391"/>
<dbReference type="Pfam" id="PF20257">
    <property type="entry name" value="SAM_HAT_C"/>
    <property type="match status" value="1"/>
</dbReference>
<dbReference type="InterPro" id="IPR023227">
    <property type="entry name" value="SAM_OH_AdoTrfase_C_sf"/>
</dbReference>
<organism evidence="6">
    <name type="scientific">Nitratidesulfovibrio vulgaris (strain DSM 19637 / Miyazaki F)</name>
    <name type="common">Desulfovibrio vulgaris</name>
    <dbReference type="NCBI Taxonomy" id="883"/>
    <lineage>
        <taxon>Bacteria</taxon>
        <taxon>Pseudomonadati</taxon>
        <taxon>Thermodesulfobacteriota</taxon>
        <taxon>Desulfovibrionia</taxon>
        <taxon>Desulfovibrionales</taxon>
        <taxon>Desulfovibrionaceae</taxon>
        <taxon>Nitratidesulfovibrio</taxon>
    </lineage>
</organism>
<dbReference type="InterPro" id="IPR023228">
    <property type="entry name" value="SAM_OH_AdoTrfase_N_sf"/>
</dbReference>
<dbReference type="InterPro" id="IPR046470">
    <property type="entry name" value="SAM_HAT_C"/>
</dbReference>
<feature type="region of interest" description="Disordered" evidence="3">
    <location>
        <begin position="1"/>
        <end position="28"/>
    </location>
</feature>
<dbReference type="EMBL" id="CP001197">
    <property type="protein sequence ID" value="ACL08339.1"/>
    <property type="molecule type" value="Genomic_DNA"/>
</dbReference>
<reference evidence="6" key="1">
    <citation type="submission" date="2008-10" db="EMBL/GenBank/DDBJ databases">
        <title>Complete sequence of Desulfovibrio vulgaris str. 'Miyazaki F'.</title>
        <authorList>
            <person name="Lucas S."/>
            <person name="Copeland A."/>
            <person name="Lapidus A."/>
            <person name="Glavina del Rio T."/>
            <person name="Dalin E."/>
            <person name="Tice H."/>
            <person name="Bruce D."/>
            <person name="Goodwin L."/>
            <person name="Pitluck S."/>
            <person name="Sims D."/>
            <person name="Brettin T."/>
            <person name="Detter J.C."/>
            <person name="Han C."/>
            <person name="Larimer F."/>
            <person name="Land M."/>
            <person name="Hauser L."/>
            <person name="Kyrpides N."/>
            <person name="Mikhailova N."/>
            <person name="Hazen T.C."/>
            <person name="Richardson P."/>
        </authorList>
    </citation>
    <scope>NUCLEOTIDE SEQUENCE</scope>
    <source>
        <strain evidence="6">Miyazaki F</strain>
    </source>
</reference>
<gene>
    <name evidence="6" type="ordered locus">DvMF_1391</name>
</gene>
<dbReference type="eggNOG" id="COG1912">
    <property type="taxonomic scope" value="Bacteria"/>
</dbReference>
<evidence type="ECO:0000259" key="4">
    <source>
        <dbReference type="Pfam" id="PF01887"/>
    </source>
</evidence>
<dbReference type="OrthoDB" id="9792195at2"/>
<protein>
    <recommendedName>
        <fullName evidence="7">SAM-dependent chlorinase/fluorinase</fullName>
    </recommendedName>
</protein>
<evidence type="ECO:0000313" key="6">
    <source>
        <dbReference type="EMBL" id="ACL08339.1"/>
    </source>
</evidence>
<dbReference type="Pfam" id="PF01887">
    <property type="entry name" value="SAM_HAT_N"/>
    <property type="match status" value="1"/>
</dbReference>